<dbReference type="AlphaFoldDB" id="A0A9X3LL51"/>
<name>A0A9X3LL51_9CORY</name>
<reference evidence="2" key="1">
    <citation type="submission" date="2022-02" db="EMBL/GenBank/DDBJ databases">
        <title>Corynebacterium sp. from urogenital microbiome.</title>
        <authorList>
            <person name="Cappelli E.A."/>
            <person name="Ribeiro T.G."/>
            <person name="Peixe L."/>
        </authorList>
    </citation>
    <scope>NUCLEOTIDE SEQUENCE</scope>
    <source>
        <strain evidence="2">C8Ua_174</strain>
    </source>
</reference>
<evidence type="ECO:0000313" key="3">
    <source>
        <dbReference type="Proteomes" id="UP001146469"/>
    </source>
</evidence>
<dbReference type="Proteomes" id="UP001146469">
    <property type="component" value="Unassembled WGS sequence"/>
</dbReference>
<feature type="region of interest" description="Disordered" evidence="1">
    <location>
        <begin position="149"/>
        <end position="183"/>
    </location>
</feature>
<dbReference type="RefSeq" id="WP_269944709.1">
    <property type="nucleotide sequence ID" value="NZ_JAKMUT010000007.1"/>
</dbReference>
<proteinExistence type="predicted"/>
<feature type="region of interest" description="Disordered" evidence="1">
    <location>
        <begin position="1"/>
        <end position="35"/>
    </location>
</feature>
<gene>
    <name evidence="2" type="ORF">L8V00_08000</name>
</gene>
<feature type="compositionally biased region" description="Gly residues" evidence="1">
    <location>
        <begin position="9"/>
        <end position="20"/>
    </location>
</feature>
<organism evidence="2 3">
    <name type="scientific">Corynebacterium evansiae</name>
    <dbReference type="NCBI Taxonomy" id="2913499"/>
    <lineage>
        <taxon>Bacteria</taxon>
        <taxon>Bacillati</taxon>
        <taxon>Actinomycetota</taxon>
        <taxon>Actinomycetes</taxon>
        <taxon>Mycobacteriales</taxon>
        <taxon>Corynebacteriaceae</taxon>
        <taxon>Corynebacterium</taxon>
    </lineage>
</organism>
<evidence type="ECO:0000256" key="1">
    <source>
        <dbReference type="SAM" id="MobiDB-lite"/>
    </source>
</evidence>
<comment type="caution">
    <text evidence="2">The sequence shown here is derived from an EMBL/GenBank/DDBJ whole genome shotgun (WGS) entry which is preliminary data.</text>
</comment>
<feature type="compositionally biased region" description="Low complexity" evidence="1">
    <location>
        <begin position="168"/>
        <end position="183"/>
    </location>
</feature>
<accession>A0A9X3LL51</accession>
<evidence type="ECO:0000313" key="2">
    <source>
        <dbReference type="EMBL" id="MCZ9290142.1"/>
    </source>
</evidence>
<dbReference type="EMBL" id="JAKMUT010000007">
    <property type="protein sequence ID" value="MCZ9290142.1"/>
    <property type="molecule type" value="Genomic_DNA"/>
</dbReference>
<sequence>MNRSSLFGAAGGYESAGGPGAARANGNDDTEAPIAGGSVISLSKIRTSRRDGAGGAEANAEGAEVQESLGVMSTPGAGASRNNGAHTTVFTVVVEHHFPGVGRYSRLLSVSGAMSVADFADAILTSFDWPESVNRVPEAHPTRYVARTERGAGAPARAENSGADSAGADTETPAAADTTTEPTWSFRARTAGRVRVYAKGANSIGTALGDIFRRGTIGVLKVGRYDFSVNVTDTTTRHEEIELVPTSSPFDASFDAPGEPDAEAVLLAADFLADTEGDAAEAGGVNKNQEDELAAHLHPAGIPARVDVTEVNVALAGEDTVEQILAETDPELRELLHERALYEFIPLLQALDLERPANVTEHAAELLADAPIEKSKIGRAAAWARIIALSTLVDSEVDEVSEAFMSALGFTRADAKLPPTDTALGTDALSASEIKWLSRRTGRILAQVGACKWEPQPDDQAVPLVPQCSLLDRLEMYRFVLQR</sequence>
<protein>
    <submittedName>
        <fullName evidence="2">Uncharacterized protein</fullName>
    </submittedName>
</protein>
<keyword evidence="3" id="KW-1185">Reference proteome</keyword>
<feature type="region of interest" description="Disordered" evidence="1">
    <location>
        <begin position="50"/>
        <end position="82"/>
    </location>
</feature>